<protein>
    <submittedName>
        <fullName evidence="5">Nucleotide-binding universal stress UspA family protein</fullName>
    </submittedName>
</protein>
<evidence type="ECO:0000256" key="3">
    <source>
        <dbReference type="ARBA" id="ARBA00022840"/>
    </source>
</evidence>
<evidence type="ECO:0000256" key="2">
    <source>
        <dbReference type="ARBA" id="ARBA00022741"/>
    </source>
</evidence>
<gene>
    <name evidence="5" type="ORF">DFR68_101115</name>
</gene>
<feature type="domain" description="UspA" evidence="4">
    <location>
        <begin position="167"/>
        <end position="304"/>
    </location>
</feature>
<dbReference type="GO" id="GO:0005524">
    <property type="term" value="F:ATP binding"/>
    <property type="evidence" value="ECO:0007669"/>
    <property type="project" value="UniProtKB-KW"/>
</dbReference>
<name>A0A370HE47_9NOCA</name>
<dbReference type="Proteomes" id="UP000255355">
    <property type="component" value="Unassembled WGS sequence"/>
</dbReference>
<reference evidence="5 6" key="1">
    <citation type="submission" date="2018-07" db="EMBL/GenBank/DDBJ databases">
        <title>Genomic Encyclopedia of Type Strains, Phase IV (KMG-IV): sequencing the most valuable type-strain genomes for metagenomic binning, comparative biology and taxonomic classification.</title>
        <authorList>
            <person name="Goeker M."/>
        </authorList>
    </citation>
    <scope>NUCLEOTIDE SEQUENCE [LARGE SCALE GENOMIC DNA]</scope>
    <source>
        <strain evidence="5 6">DSM 44952</strain>
    </source>
</reference>
<evidence type="ECO:0000259" key="4">
    <source>
        <dbReference type="Pfam" id="PF00582"/>
    </source>
</evidence>
<evidence type="ECO:0000256" key="1">
    <source>
        <dbReference type="ARBA" id="ARBA00008791"/>
    </source>
</evidence>
<dbReference type="InterPro" id="IPR006016">
    <property type="entry name" value="UspA"/>
</dbReference>
<evidence type="ECO:0000313" key="5">
    <source>
        <dbReference type="EMBL" id="RDI55282.1"/>
    </source>
</evidence>
<evidence type="ECO:0000313" key="6">
    <source>
        <dbReference type="Proteomes" id="UP000255355"/>
    </source>
</evidence>
<comment type="similarity">
    <text evidence="1">Belongs to the universal stress protein A family.</text>
</comment>
<keyword evidence="2" id="KW-0547">Nucleotide-binding</keyword>
<feature type="domain" description="UspA" evidence="4">
    <location>
        <begin position="16"/>
        <end position="153"/>
    </location>
</feature>
<dbReference type="InterPro" id="IPR006015">
    <property type="entry name" value="Universal_stress_UspA"/>
</dbReference>
<dbReference type="AlphaFoldDB" id="A0A370HE47"/>
<sequence length="308" mass="32479">MATQRTDVHHLADAAVVVGVDGSVAADTALDWAADIAVCRDRALRIVHGYDTVGLRRVRDRHGDRVAPMLDAAHSHAAALVERAAQRVRAAAPGVRVSSEATESGAAALLIRESETAYLVVLGAEGTSEFRSHLGSVLLTVAAHGHGAVVVVRTDPASGNAVHRQGPVVVGIDGSPVSEAALAAAFEEASERGAELVAVHAWSDLDLGWFEGESELLVPVRDAGETQRAVLAERLAGWQEMFPDVRVSRRMYVSDPVRALQQWSGSARLLVVGSRGRGGYLGTLLGSTSNSLVQHAECPVMVVHPPRS</sequence>
<dbReference type="PANTHER" id="PTHR46268:SF27">
    <property type="entry name" value="UNIVERSAL STRESS PROTEIN RV2623"/>
    <property type="match status" value="1"/>
</dbReference>
<dbReference type="PANTHER" id="PTHR46268">
    <property type="entry name" value="STRESS RESPONSE PROTEIN NHAX"/>
    <property type="match status" value="1"/>
</dbReference>
<dbReference type="EMBL" id="QQAZ01000001">
    <property type="protein sequence ID" value="RDI55282.1"/>
    <property type="molecule type" value="Genomic_DNA"/>
</dbReference>
<dbReference type="RefSeq" id="WP_068017302.1">
    <property type="nucleotide sequence ID" value="NZ_QQAZ01000001.1"/>
</dbReference>
<comment type="caution">
    <text evidence="5">The sequence shown here is derived from an EMBL/GenBank/DDBJ whole genome shotgun (WGS) entry which is preliminary data.</text>
</comment>
<dbReference type="SUPFAM" id="SSF52402">
    <property type="entry name" value="Adenine nucleotide alpha hydrolases-like"/>
    <property type="match status" value="2"/>
</dbReference>
<proteinExistence type="inferred from homology"/>
<accession>A0A370HE47</accession>
<dbReference type="InterPro" id="IPR014729">
    <property type="entry name" value="Rossmann-like_a/b/a_fold"/>
</dbReference>
<dbReference type="PRINTS" id="PR01438">
    <property type="entry name" value="UNVRSLSTRESS"/>
</dbReference>
<dbReference type="OrthoDB" id="3174546at2"/>
<keyword evidence="3" id="KW-0067">ATP-binding</keyword>
<keyword evidence="6" id="KW-1185">Reference proteome</keyword>
<dbReference type="Gene3D" id="3.40.50.620">
    <property type="entry name" value="HUPs"/>
    <property type="match status" value="2"/>
</dbReference>
<organism evidence="5 6">
    <name type="scientific">Nocardia mexicana</name>
    <dbReference type="NCBI Taxonomy" id="279262"/>
    <lineage>
        <taxon>Bacteria</taxon>
        <taxon>Bacillati</taxon>
        <taxon>Actinomycetota</taxon>
        <taxon>Actinomycetes</taxon>
        <taxon>Mycobacteriales</taxon>
        <taxon>Nocardiaceae</taxon>
        <taxon>Nocardia</taxon>
    </lineage>
</organism>
<dbReference type="Pfam" id="PF00582">
    <property type="entry name" value="Usp"/>
    <property type="match status" value="2"/>
</dbReference>
<dbReference type="STRING" id="1210089.GCA_001613165_02130"/>